<protein>
    <recommendedName>
        <fullName evidence="1">Thioredoxin-like fold domain-containing protein</fullName>
    </recommendedName>
</protein>
<evidence type="ECO:0000259" key="1">
    <source>
        <dbReference type="Pfam" id="PF13098"/>
    </source>
</evidence>
<reference evidence="3" key="1">
    <citation type="submission" date="2014-02" db="EMBL/GenBank/DDBJ databases">
        <authorList>
            <person name="Gan H."/>
        </authorList>
    </citation>
    <scope>NUCLEOTIDE SEQUENCE [LARGE SCALE GENOMIC DNA]</scope>
    <source>
        <strain evidence="3">S1</strain>
    </source>
</reference>
<accession>A0A1L1PXM5</accession>
<keyword evidence="3" id="KW-1185">Reference proteome</keyword>
<dbReference type="AlphaFoldDB" id="A0A1L1PXM5"/>
<proteinExistence type="predicted"/>
<dbReference type="InterPro" id="IPR036249">
    <property type="entry name" value="Thioredoxin-like_sf"/>
</dbReference>
<dbReference type="Gene3D" id="3.40.30.10">
    <property type="entry name" value="Glutaredoxin"/>
    <property type="match status" value="1"/>
</dbReference>
<evidence type="ECO:0000313" key="2">
    <source>
        <dbReference type="EMBL" id="CDN89381.1"/>
    </source>
</evidence>
<name>A0A1L1PXM5_HYDIT</name>
<sequence>MAYQPLPTPKSLRAAADATAARGEPLVVMVTLRGCVYCELVRNSYLHPLMREGRLIAVQIDFQDKTTPIQDFAGRTTTPATLVDEWKVRLTPTVFFFGPDGRELAERLEGVTSTDFYGSYLDDRLDTARSKLKK</sequence>
<organism evidence="2 3">
    <name type="scientific">Hydrogenophaga intermedia</name>
    <dbReference type="NCBI Taxonomy" id="65786"/>
    <lineage>
        <taxon>Bacteria</taxon>
        <taxon>Pseudomonadati</taxon>
        <taxon>Pseudomonadota</taxon>
        <taxon>Betaproteobacteria</taxon>
        <taxon>Burkholderiales</taxon>
        <taxon>Comamonadaceae</taxon>
        <taxon>Hydrogenophaga</taxon>
    </lineage>
</organism>
<feature type="domain" description="Thioredoxin-like fold" evidence="1">
    <location>
        <begin position="21"/>
        <end position="113"/>
    </location>
</feature>
<gene>
    <name evidence="2" type="ORF">BN948_03818</name>
</gene>
<evidence type="ECO:0000313" key="3">
    <source>
        <dbReference type="Proteomes" id="UP000028878"/>
    </source>
</evidence>
<dbReference type="Pfam" id="PF13098">
    <property type="entry name" value="Thioredoxin_2"/>
    <property type="match status" value="1"/>
</dbReference>
<reference evidence="3" key="2">
    <citation type="submission" date="2014-11" db="EMBL/GenBank/DDBJ databases">
        <title>Draft genome sequence of Hydrogenophaga intermedia S1.</title>
        <authorList>
            <person name="Gan H.M."/>
            <person name="Chew T.H."/>
            <person name="Stolz A."/>
        </authorList>
    </citation>
    <scope>NUCLEOTIDE SEQUENCE [LARGE SCALE GENOMIC DNA]</scope>
    <source>
        <strain evidence="3">S1</strain>
    </source>
</reference>
<dbReference type="EMBL" id="CCAE010000041">
    <property type="protein sequence ID" value="CDN89381.1"/>
    <property type="molecule type" value="Genomic_DNA"/>
</dbReference>
<dbReference type="SUPFAM" id="SSF52833">
    <property type="entry name" value="Thioredoxin-like"/>
    <property type="match status" value="1"/>
</dbReference>
<dbReference type="InterPro" id="IPR012336">
    <property type="entry name" value="Thioredoxin-like_fold"/>
</dbReference>
<dbReference type="Proteomes" id="UP000028878">
    <property type="component" value="Unassembled WGS sequence"/>
</dbReference>
<dbReference type="RefSeq" id="WP_009519289.1">
    <property type="nucleotide sequence ID" value="NZ_CCAE010000041.1"/>
</dbReference>